<keyword evidence="1" id="KW-0233">DNA recombination</keyword>
<protein>
    <submittedName>
        <fullName evidence="3">Phage integrase family protein</fullName>
    </submittedName>
</protein>
<dbReference type="InterPro" id="IPR013762">
    <property type="entry name" value="Integrase-like_cat_sf"/>
</dbReference>
<dbReference type="Proteomes" id="UP000198778">
    <property type="component" value="Unassembled WGS sequence"/>
</dbReference>
<evidence type="ECO:0000256" key="1">
    <source>
        <dbReference type="ARBA" id="ARBA00023172"/>
    </source>
</evidence>
<dbReference type="SUPFAM" id="SSF56349">
    <property type="entry name" value="DNA breaking-rejoining enzymes"/>
    <property type="match status" value="1"/>
</dbReference>
<organism evidence="3 4">
    <name type="scientific">Alkalicoccus daliensis</name>
    <dbReference type="NCBI Taxonomy" id="745820"/>
    <lineage>
        <taxon>Bacteria</taxon>
        <taxon>Bacillati</taxon>
        <taxon>Bacillota</taxon>
        <taxon>Bacilli</taxon>
        <taxon>Bacillales</taxon>
        <taxon>Bacillaceae</taxon>
        <taxon>Alkalicoccus</taxon>
    </lineage>
</organism>
<evidence type="ECO:0000313" key="4">
    <source>
        <dbReference type="Proteomes" id="UP000198778"/>
    </source>
</evidence>
<name>A0A1H0AJL1_9BACI</name>
<accession>A0A1H0AJL1</accession>
<dbReference type="GO" id="GO:0006310">
    <property type="term" value="P:DNA recombination"/>
    <property type="evidence" value="ECO:0007669"/>
    <property type="project" value="UniProtKB-KW"/>
</dbReference>
<reference evidence="4" key="1">
    <citation type="submission" date="2016-10" db="EMBL/GenBank/DDBJ databases">
        <authorList>
            <person name="Varghese N."/>
            <person name="Submissions S."/>
        </authorList>
    </citation>
    <scope>NUCLEOTIDE SEQUENCE [LARGE SCALE GENOMIC DNA]</scope>
    <source>
        <strain evidence="4">CGMCC 1.10369</strain>
    </source>
</reference>
<feature type="domain" description="Tyr recombinase" evidence="2">
    <location>
        <begin position="64"/>
        <end position="234"/>
    </location>
</feature>
<dbReference type="Gene3D" id="1.10.443.10">
    <property type="entry name" value="Intergrase catalytic core"/>
    <property type="match status" value="1"/>
</dbReference>
<evidence type="ECO:0000259" key="2">
    <source>
        <dbReference type="PROSITE" id="PS51898"/>
    </source>
</evidence>
<dbReference type="EMBL" id="FNIL01000001">
    <property type="protein sequence ID" value="SDN33551.1"/>
    <property type="molecule type" value="Genomic_DNA"/>
</dbReference>
<dbReference type="InterPro" id="IPR002104">
    <property type="entry name" value="Integrase_catalytic"/>
</dbReference>
<sequence length="238" mass="27557">MKSESEYINLTDRQYKSLERFLGEKELTIRMKRLINLKKANKRPVQMKSDFQALSAMGARPVAPIKNKEKIEKMKKVLAASSQRNYFLFILGLNSGLRVSELLELRVKDVRGKRSVERLERKTGKVKYFPLNKETRENINNYISGMLDTDFLFTSRKTGKPLHRDRAYKILKEAAEEAGISEFGTHTLRKTFGYHFYLKHEDAAILQKLFNHSSVSVTLKYIGISQEEIEAGLEDFSL</sequence>
<dbReference type="InterPro" id="IPR011010">
    <property type="entry name" value="DNA_brk_join_enz"/>
</dbReference>
<dbReference type="AlphaFoldDB" id="A0A1H0AJL1"/>
<dbReference type="STRING" id="745820.SAMN04488053_101510"/>
<keyword evidence="4" id="KW-1185">Reference proteome</keyword>
<dbReference type="Pfam" id="PF00589">
    <property type="entry name" value="Phage_integrase"/>
    <property type="match status" value="1"/>
</dbReference>
<dbReference type="PROSITE" id="PS51898">
    <property type="entry name" value="TYR_RECOMBINASE"/>
    <property type="match status" value="1"/>
</dbReference>
<dbReference type="CDD" id="cd01192">
    <property type="entry name" value="INT_C_like_3"/>
    <property type="match status" value="1"/>
</dbReference>
<dbReference type="InterPro" id="IPR050090">
    <property type="entry name" value="Tyrosine_recombinase_XerCD"/>
</dbReference>
<dbReference type="GO" id="GO:0003677">
    <property type="term" value="F:DNA binding"/>
    <property type="evidence" value="ECO:0007669"/>
    <property type="project" value="InterPro"/>
</dbReference>
<dbReference type="GO" id="GO:0015074">
    <property type="term" value="P:DNA integration"/>
    <property type="evidence" value="ECO:0007669"/>
    <property type="project" value="InterPro"/>
</dbReference>
<gene>
    <name evidence="3" type="ORF">SAMN04488053_101510</name>
</gene>
<dbReference type="PANTHER" id="PTHR30349:SF82">
    <property type="entry name" value="INTEGRASE_RECOMBINASE YOEC-RELATED"/>
    <property type="match status" value="1"/>
</dbReference>
<proteinExistence type="predicted"/>
<evidence type="ECO:0000313" key="3">
    <source>
        <dbReference type="EMBL" id="SDN33551.1"/>
    </source>
</evidence>
<dbReference type="RefSeq" id="WP_425284397.1">
    <property type="nucleotide sequence ID" value="NZ_FNIL01000001.1"/>
</dbReference>
<dbReference type="PANTHER" id="PTHR30349">
    <property type="entry name" value="PHAGE INTEGRASE-RELATED"/>
    <property type="match status" value="1"/>
</dbReference>